<accession>A0A6A4M501</accession>
<feature type="compositionally biased region" description="Basic and acidic residues" evidence="5">
    <location>
        <begin position="32"/>
        <end position="49"/>
    </location>
</feature>
<evidence type="ECO:0000256" key="3">
    <source>
        <dbReference type="ARBA" id="ARBA00023108"/>
    </source>
</evidence>
<evidence type="ECO:0000256" key="2">
    <source>
        <dbReference type="ARBA" id="ARBA00009514"/>
    </source>
</evidence>
<evidence type="ECO:0000256" key="1">
    <source>
        <dbReference type="ARBA" id="ARBA00004123"/>
    </source>
</evidence>
<feature type="transmembrane region" description="Helical" evidence="6">
    <location>
        <begin position="165"/>
        <end position="184"/>
    </location>
</feature>
<feature type="domain" description="Protein EARLY FLOWERING 4" evidence="7">
    <location>
        <begin position="47"/>
        <end position="125"/>
    </location>
</feature>
<dbReference type="GO" id="GO:0009649">
    <property type="term" value="P:entrainment of circadian clock"/>
    <property type="evidence" value="ECO:0007669"/>
    <property type="project" value="TreeGrafter"/>
</dbReference>
<keyword evidence="6" id="KW-0472">Membrane</keyword>
<comment type="subcellular location">
    <subcellularLocation>
        <location evidence="1">Nucleus</location>
    </subcellularLocation>
</comment>
<comment type="caution">
    <text evidence="8">The sequence shown here is derived from an EMBL/GenBank/DDBJ whole genome shotgun (WGS) entry which is preliminary data.</text>
</comment>
<dbReference type="InterPro" id="IPR040462">
    <property type="entry name" value="EARLY_FLOWERING_4"/>
</dbReference>
<name>A0A6A4M501_9ERIC</name>
<keyword evidence="9" id="KW-1185">Reference proteome</keyword>
<dbReference type="Pfam" id="PF07011">
    <property type="entry name" value="Elf4"/>
    <property type="match status" value="1"/>
</dbReference>
<evidence type="ECO:0000256" key="6">
    <source>
        <dbReference type="SAM" id="Phobius"/>
    </source>
</evidence>
<keyword evidence="3" id="KW-0090">Biological rhythms</keyword>
<keyword evidence="6" id="KW-1133">Transmembrane helix</keyword>
<keyword evidence="6" id="KW-0812">Transmembrane</keyword>
<dbReference type="EMBL" id="QEFC01000558">
    <property type="protein sequence ID" value="KAE9463591.1"/>
    <property type="molecule type" value="Genomic_DNA"/>
</dbReference>
<comment type="similarity">
    <text evidence="2">Belongs to the EARLY FLOWERING 4 family.</text>
</comment>
<reference evidence="8 9" key="1">
    <citation type="journal article" date="2019" name="Genome Biol. Evol.">
        <title>The Rhododendron genome and chromosomal organization provide insight into shared whole-genome duplications across the heath family (Ericaceae).</title>
        <authorList>
            <person name="Soza V.L."/>
            <person name="Lindsley D."/>
            <person name="Waalkes A."/>
            <person name="Ramage E."/>
            <person name="Patwardhan R.P."/>
            <person name="Burton J.N."/>
            <person name="Adey A."/>
            <person name="Kumar A."/>
            <person name="Qiu R."/>
            <person name="Shendure J."/>
            <person name="Hall B."/>
        </authorList>
    </citation>
    <scope>NUCLEOTIDE SEQUENCE [LARGE SCALE GENOMIC DNA]</scope>
    <source>
        <strain evidence="8">RSF 1966-606</strain>
    </source>
</reference>
<dbReference type="GO" id="GO:0048511">
    <property type="term" value="P:rhythmic process"/>
    <property type="evidence" value="ECO:0007669"/>
    <property type="project" value="UniProtKB-KW"/>
</dbReference>
<gene>
    <name evidence="8" type="ORF">C3L33_04498</name>
</gene>
<dbReference type="Proteomes" id="UP000428333">
    <property type="component" value="Linkage Group LG03"/>
</dbReference>
<feature type="region of interest" description="Disordered" evidence="5">
    <location>
        <begin position="1"/>
        <end position="49"/>
    </location>
</feature>
<feature type="non-terminal residue" evidence="8">
    <location>
        <position position="1"/>
    </location>
</feature>
<dbReference type="GO" id="GO:0042753">
    <property type="term" value="P:positive regulation of circadian rhythm"/>
    <property type="evidence" value="ECO:0007669"/>
    <property type="project" value="InterPro"/>
</dbReference>
<evidence type="ECO:0000313" key="8">
    <source>
        <dbReference type="EMBL" id="KAE9463591.1"/>
    </source>
</evidence>
<dbReference type="PANTHER" id="PTHR33469">
    <property type="entry name" value="PROTEIN ELF4-LIKE 4"/>
    <property type="match status" value="1"/>
</dbReference>
<dbReference type="InterPro" id="IPR009741">
    <property type="entry name" value="EARLY_FLOWERING_4_dom"/>
</dbReference>
<organism evidence="8 9">
    <name type="scientific">Rhododendron williamsianum</name>
    <dbReference type="NCBI Taxonomy" id="262921"/>
    <lineage>
        <taxon>Eukaryota</taxon>
        <taxon>Viridiplantae</taxon>
        <taxon>Streptophyta</taxon>
        <taxon>Embryophyta</taxon>
        <taxon>Tracheophyta</taxon>
        <taxon>Spermatophyta</taxon>
        <taxon>Magnoliopsida</taxon>
        <taxon>eudicotyledons</taxon>
        <taxon>Gunneridae</taxon>
        <taxon>Pentapetalae</taxon>
        <taxon>asterids</taxon>
        <taxon>Ericales</taxon>
        <taxon>Ericaceae</taxon>
        <taxon>Ericoideae</taxon>
        <taxon>Rhodoreae</taxon>
        <taxon>Rhododendron</taxon>
    </lineage>
</organism>
<evidence type="ECO:0000256" key="4">
    <source>
        <dbReference type="ARBA" id="ARBA00023242"/>
    </source>
</evidence>
<dbReference type="AlphaFoldDB" id="A0A6A4M501"/>
<keyword evidence="4" id="KW-0539">Nucleus</keyword>
<dbReference type="GO" id="GO:0005634">
    <property type="term" value="C:nucleus"/>
    <property type="evidence" value="ECO:0007669"/>
    <property type="project" value="UniProtKB-SubCell"/>
</dbReference>
<feature type="region of interest" description="Disordered" evidence="5">
    <location>
        <begin position="125"/>
        <end position="144"/>
    </location>
</feature>
<proteinExistence type="inferred from homology"/>
<evidence type="ECO:0000256" key="5">
    <source>
        <dbReference type="SAM" id="MobiDB-lite"/>
    </source>
</evidence>
<dbReference type="PANTHER" id="PTHR33469:SF36">
    <property type="entry name" value="PROTEIN EARLY FLOWERING 4-LIKE"/>
    <property type="match status" value="1"/>
</dbReference>
<evidence type="ECO:0000259" key="7">
    <source>
        <dbReference type="Pfam" id="PF07011"/>
    </source>
</evidence>
<evidence type="ECO:0000313" key="9">
    <source>
        <dbReference type="Proteomes" id="UP000428333"/>
    </source>
</evidence>
<sequence length="232" mass="25813">MPESSSAMDSTADEALPNRYRRRTGPGPTVGGDKELGKERSKNDDDCDKEVWDTLSGSFRRVQSVLDQNRALIQQVNENHQSKTPDNLAKNVALIQEINGNISKVMSMYSDLSVNFSGIVQQRRAIGDSKSGSSSDGDDKGKTDASKLKLDEQFLTAPFLASREMGVGTLYIFLQLTCGAPIWIRMRLNRHTYMEEWSSSRLPSSGVLPFEFGDEENGTRLFEKKAQILVLV</sequence>
<dbReference type="OrthoDB" id="1895690at2759"/>
<protein>
    <recommendedName>
        <fullName evidence="7">Protein EARLY FLOWERING 4 domain-containing protein</fullName>
    </recommendedName>
</protein>